<evidence type="ECO:0000256" key="1">
    <source>
        <dbReference type="ARBA" id="ARBA00022450"/>
    </source>
</evidence>
<sequence length="803" mass="88687">MSGSGGPGERNRGGECGAVRPHRTAFDTDSFVRPLLRFEWEPVPAPRAPGDRTTWPRRNLLVLGENSELVAGLARVLRATGADVDECSPDTRPARTNWDGIVDLNVTGVPYRLEGVPWQAALARTTRMLQHRYPDWSIDTRADHCWYLVVTELGGRMAYDDSAPPQPLGGIWAGLAKSLPRELPNVAVKVLDVDRSDPDVLGAWVIEETTSWDLYEIGYRDGVRYALTARRREVGPPRFDLTGDDLVLISGGARGVGFALARGLAETTGCRVVVTGRSRLPVDEPWLSTDEDDHRRRCRRRIAACRTPTELRDARAAERREVELRMVHANLETAAAAGLRIDYIPCDVADPDQVAALFARLPAPTVIVHNAGVDKPKRLDHKDPGEVVHTVHVKAAGFANLVRAVLAHPDRRATLRVFCNVGSLAGRMSGMIGQLDYAAGNEALARLGSWARNTHGLPVQTICWPTWERLGVIANYDAAVRYVSTVDPADGVRRWIAEIRAGTTREVMFIGQVGTALVPSQLRGFWLFTGHPDLPRLHALAFFLGRVVDFEPFRQIRSVVGYRAGHHPCLAEFRVAERPALPVSVLLEQMCSVADWVVPEGWPPQHLADIRDIVVDLSELILEPGRQTRFTTHATGARTDDAWVVTVRVETDRGARVGSARLRYLTDPPELAPVRHTETENVSATTDLDSGGRSPWTGLLFERPRWVHRQGWYETPLPALSGADLWTTPYPPQHGIAPAAIEAAIRSVHGAPEGELRIQRIVAAPGAQQVDHLRMSAARQLWTGERDGETVLRIDRITVDRTG</sequence>
<evidence type="ECO:0000313" key="7">
    <source>
        <dbReference type="Proteomes" id="UP001139157"/>
    </source>
</evidence>
<dbReference type="GO" id="GO:0006633">
    <property type="term" value="P:fatty acid biosynthetic process"/>
    <property type="evidence" value="ECO:0007669"/>
    <property type="project" value="TreeGrafter"/>
</dbReference>
<evidence type="ECO:0000256" key="2">
    <source>
        <dbReference type="ARBA" id="ARBA00022553"/>
    </source>
</evidence>
<keyword evidence="1" id="KW-0596">Phosphopantetheine</keyword>
<reference evidence="6" key="1">
    <citation type="submission" date="2022-06" db="EMBL/GenBank/DDBJ databases">
        <title>Novel species in genus nocardia.</title>
        <authorList>
            <person name="Li F."/>
        </authorList>
    </citation>
    <scope>NUCLEOTIDE SEQUENCE</scope>
    <source>
        <strain evidence="6">CDC141</strain>
    </source>
</reference>
<dbReference type="GO" id="GO:0005886">
    <property type="term" value="C:plasma membrane"/>
    <property type="evidence" value="ECO:0007669"/>
    <property type="project" value="TreeGrafter"/>
</dbReference>
<name>A0A9X2IWZ2_9NOCA</name>
<accession>A0A9X2IWZ2</accession>
<evidence type="ECO:0000256" key="3">
    <source>
        <dbReference type="ARBA" id="ARBA00023268"/>
    </source>
</evidence>
<dbReference type="AlphaFoldDB" id="A0A9X2IWZ2"/>
<comment type="caution">
    <text evidence="6">The sequence shown here is derived from an EMBL/GenBank/DDBJ whole genome shotgun (WGS) entry which is preliminary data.</text>
</comment>
<dbReference type="GO" id="GO:0004312">
    <property type="term" value="F:fatty acid synthase activity"/>
    <property type="evidence" value="ECO:0007669"/>
    <property type="project" value="TreeGrafter"/>
</dbReference>
<dbReference type="PANTHER" id="PTHR43775:SF37">
    <property type="entry name" value="SI:DKEY-61P9.11"/>
    <property type="match status" value="1"/>
</dbReference>
<evidence type="ECO:0000256" key="4">
    <source>
        <dbReference type="SAM" id="MobiDB-lite"/>
    </source>
</evidence>
<dbReference type="GO" id="GO:0005737">
    <property type="term" value="C:cytoplasm"/>
    <property type="evidence" value="ECO:0007669"/>
    <property type="project" value="TreeGrafter"/>
</dbReference>
<organism evidence="6 7">
    <name type="scientific">Nocardia pulmonis</name>
    <dbReference type="NCBI Taxonomy" id="2951408"/>
    <lineage>
        <taxon>Bacteria</taxon>
        <taxon>Bacillati</taxon>
        <taxon>Actinomycetota</taxon>
        <taxon>Actinomycetes</taxon>
        <taxon>Mycobacteriales</taxon>
        <taxon>Nocardiaceae</taxon>
        <taxon>Nocardia</taxon>
    </lineage>
</organism>
<dbReference type="InterPro" id="IPR057326">
    <property type="entry name" value="KR_dom"/>
</dbReference>
<evidence type="ECO:0000259" key="5">
    <source>
        <dbReference type="SMART" id="SM00822"/>
    </source>
</evidence>
<dbReference type="GO" id="GO:0071770">
    <property type="term" value="P:DIM/DIP cell wall layer assembly"/>
    <property type="evidence" value="ECO:0007669"/>
    <property type="project" value="TreeGrafter"/>
</dbReference>
<dbReference type="SMART" id="SM00822">
    <property type="entry name" value="PKS_KR"/>
    <property type="match status" value="1"/>
</dbReference>
<evidence type="ECO:0000313" key="6">
    <source>
        <dbReference type="EMBL" id="MCM6775462.1"/>
    </source>
</evidence>
<proteinExistence type="predicted"/>
<feature type="region of interest" description="Disordered" evidence="4">
    <location>
        <begin position="1"/>
        <end position="21"/>
    </location>
</feature>
<dbReference type="Proteomes" id="UP001139157">
    <property type="component" value="Unassembled WGS sequence"/>
</dbReference>
<dbReference type="Gene3D" id="3.40.50.720">
    <property type="entry name" value="NAD(P)-binding Rossmann-like Domain"/>
    <property type="match status" value="1"/>
</dbReference>
<feature type="domain" description="Ketoreductase" evidence="5">
    <location>
        <begin position="245"/>
        <end position="473"/>
    </location>
</feature>
<protein>
    <submittedName>
        <fullName evidence="6">SDR family NAD(P)-dependent oxidoreductase</fullName>
    </submittedName>
</protein>
<keyword evidence="7" id="KW-1185">Reference proteome</keyword>
<dbReference type="EMBL" id="JAMRXG010000007">
    <property type="protein sequence ID" value="MCM6775462.1"/>
    <property type="molecule type" value="Genomic_DNA"/>
</dbReference>
<dbReference type="PANTHER" id="PTHR43775">
    <property type="entry name" value="FATTY ACID SYNTHASE"/>
    <property type="match status" value="1"/>
</dbReference>
<dbReference type="RefSeq" id="WP_251913713.1">
    <property type="nucleotide sequence ID" value="NZ_JAMRXG010000007.1"/>
</dbReference>
<keyword evidence="3" id="KW-0511">Multifunctional enzyme</keyword>
<keyword evidence="2" id="KW-0597">Phosphoprotein</keyword>
<gene>
    <name evidence="6" type="ORF">NDR86_18475</name>
</gene>
<dbReference type="InterPro" id="IPR013968">
    <property type="entry name" value="PKS_KR"/>
</dbReference>
<dbReference type="InterPro" id="IPR050091">
    <property type="entry name" value="PKS_NRPS_Biosynth_Enz"/>
</dbReference>
<dbReference type="Pfam" id="PF08659">
    <property type="entry name" value="KR"/>
    <property type="match status" value="1"/>
</dbReference>
<dbReference type="InterPro" id="IPR036291">
    <property type="entry name" value="NAD(P)-bd_dom_sf"/>
</dbReference>
<dbReference type="SUPFAM" id="SSF51735">
    <property type="entry name" value="NAD(P)-binding Rossmann-fold domains"/>
    <property type="match status" value="2"/>
</dbReference>